<dbReference type="InterPro" id="IPR000639">
    <property type="entry name" value="Epox_hydrolase-like"/>
</dbReference>
<dbReference type="Gene3D" id="3.40.630.30">
    <property type="match status" value="1"/>
</dbReference>
<dbReference type="PANTHER" id="PTHR43798:SF6">
    <property type="entry name" value="HYDROLASE, PUTATIVE (AFU_ORTHOLOGUE AFUA_4G13070)-RELATED"/>
    <property type="match status" value="1"/>
</dbReference>
<dbReference type="AlphaFoldDB" id="A0A1H4MG94"/>
<evidence type="ECO:0000313" key="2">
    <source>
        <dbReference type="EMBL" id="SEB82096.1"/>
    </source>
</evidence>
<evidence type="ECO:0000259" key="1">
    <source>
        <dbReference type="PROSITE" id="PS51186"/>
    </source>
</evidence>
<dbReference type="CDD" id="cd04301">
    <property type="entry name" value="NAT_SF"/>
    <property type="match status" value="1"/>
</dbReference>
<dbReference type="InterPro" id="IPR016181">
    <property type="entry name" value="Acyl_CoA_acyltransferase"/>
</dbReference>
<dbReference type="RefSeq" id="WP_082724018.1">
    <property type="nucleotide sequence ID" value="NZ_FNSN01000003.1"/>
</dbReference>
<sequence length="411" mass="44540">MSSVLIRDCGGSEEYPGLVAIWRSAVDATHGFLTAEDRDGIEAQLAAAYFPQVRLSVAEVDGRVVGFAGTAEDRLEMLFVDASAHRQGIGSALLDHVIAEQGVRSVDVNEQNPGAAAFYARHGFTVTGRSETDDAGRPYPLLYLALAAPRPRPHLVRRGEGTPLLFVHGNGIDHRLLLDLDDVFDDGGWERLYLDLPGFGGTPALAGDGDLPALADWLDDAAGELTGGRPFAVVGNSLGGLLARELAARRPDQVLGLALLAPVVDPVLSRRTLPEQTVLRRDEDLLRSLKPGDAMAYEELSVVQSPENWERFRTAALPGLKAADTRAMDRLAERYVLDPAPDARLTGFAKPVLIVAARQDHVVGFEDQEVLAHSFPDAGYAVLEEAGHNVHLDQPEKVRELLREWAARVRP</sequence>
<dbReference type="InterPro" id="IPR029058">
    <property type="entry name" value="AB_hydrolase_fold"/>
</dbReference>
<keyword evidence="3" id="KW-1185">Reference proteome</keyword>
<dbReference type="PROSITE" id="PS51186">
    <property type="entry name" value="GNAT"/>
    <property type="match status" value="1"/>
</dbReference>
<dbReference type="Proteomes" id="UP000182652">
    <property type="component" value="Unassembled WGS sequence"/>
</dbReference>
<dbReference type="InterPro" id="IPR050266">
    <property type="entry name" value="AB_hydrolase_sf"/>
</dbReference>
<dbReference type="Gene3D" id="3.40.50.1820">
    <property type="entry name" value="alpha/beta hydrolase"/>
    <property type="match status" value="1"/>
</dbReference>
<feature type="domain" description="N-acetyltransferase" evidence="1">
    <location>
        <begin position="4"/>
        <end position="149"/>
    </location>
</feature>
<proteinExistence type="predicted"/>
<dbReference type="PANTHER" id="PTHR43798">
    <property type="entry name" value="MONOACYLGLYCEROL LIPASE"/>
    <property type="match status" value="1"/>
</dbReference>
<organism evidence="2 3">
    <name type="scientific">Arthrobacter woluwensis</name>
    <dbReference type="NCBI Taxonomy" id="156980"/>
    <lineage>
        <taxon>Bacteria</taxon>
        <taxon>Bacillati</taxon>
        <taxon>Actinomycetota</taxon>
        <taxon>Actinomycetes</taxon>
        <taxon>Micrococcales</taxon>
        <taxon>Micrococcaceae</taxon>
        <taxon>Arthrobacter</taxon>
    </lineage>
</organism>
<dbReference type="SUPFAM" id="SSF55729">
    <property type="entry name" value="Acyl-CoA N-acyltransferases (Nat)"/>
    <property type="match status" value="1"/>
</dbReference>
<name>A0A1H4MG94_9MICC</name>
<dbReference type="InterPro" id="IPR000182">
    <property type="entry name" value="GNAT_dom"/>
</dbReference>
<dbReference type="GO" id="GO:0016747">
    <property type="term" value="F:acyltransferase activity, transferring groups other than amino-acyl groups"/>
    <property type="evidence" value="ECO:0007669"/>
    <property type="project" value="InterPro"/>
</dbReference>
<protein>
    <submittedName>
        <fullName evidence="2">Pimeloyl-ACP methyl ester carboxylesterase</fullName>
    </submittedName>
</protein>
<dbReference type="Pfam" id="PF00561">
    <property type="entry name" value="Abhydrolase_1"/>
    <property type="match status" value="1"/>
</dbReference>
<accession>A0A1H4MG94</accession>
<dbReference type="SUPFAM" id="SSF53474">
    <property type="entry name" value="alpha/beta-Hydrolases"/>
    <property type="match status" value="1"/>
</dbReference>
<dbReference type="Pfam" id="PF13508">
    <property type="entry name" value="Acetyltransf_7"/>
    <property type="match status" value="1"/>
</dbReference>
<dbReference type="InterPro" id="IPR000073">
    <property type="entry name" value="AB_hydrolase_1"/>
</dbReference>
<dbReference type="EMBL" id="FNSN01000003">
    <property type="protein sequence ID" value="SEB82096.1"/>
    <property type="molecule type" value="Genomic_DNA"/>
</dbReference>
<dbReference type="STRING" id="156980.SAMN04489745_1340"/>
<evidence type="ECO:0000313" key="3">
    <source>
        <dbReference type="Proteomes" id="UP000182652"/>
    </source>
</evidence>
<dbReference type="PRINTS" id="PR00111">
    <property type="entry name" value="ABHYDROLASE"/>
</dbReference>
<gene>
    <name evidence="2" type="ORF">SAMN04489745_1340</name>
</gene>
<reference evidence="2 3" key="1">
    <citation type="submission" date="2016-10" db="EMBL/GenBank/DDBJ databases">
        <authorList>
            <person name="de Groot N.N."/>
        </authorList>
    </citation>
    <scope>NUCLEOTIDE SEQUENCE [LARGE SCALE GENOMIC DNA]</scope>
    <source>
        <strain evidence="2 3">DSM 10495</strain>
    </source>
</reference>
<dbReference type="PRINTS" id="PR00412">
    <property type="entry name" value="EPOXHYDRLASE"/>
</dbReference>